<feature type="transmembrane region" description="Helical" evidence="2">
    <location>
        <begin position="162"/>
        <end position="193"/>
    </location>
</feature>
<feature type="transmembrane region" description="Helical" evidence="2">
    <location>
        <begin position="469"/>
        <end position="491"/>
    </location>
</feature>
<sequence>MLGALGILCVLPPSLAGTTRPWLAVLLRPGLAGGLWGLAGIGALAGAVFGLAGAPDWFPVFGLDGPALPMLVLLAFIGICAGGLQGGMRPRQHGIIQPAGQFSGQSLAQPLEQATHHAPGDGPVQQGDQPWSDSVAQARPMVQPYGQPQEGVPSTGPGQGGAHGLACVLAGFAFLALSPLVFGLFAAMALALLDGRGRRALWLPFAVLPVCISADNILSVPLLCLSLVQTGWAVSVQKGPVALLPACIGLFLLGRILAEMGMLPVGETAVLLACGAWVALRGCLRALGERSVQAMLGGFAAAWYGGLVIDLVLALTSALDGADAFRMAVELGMGAPLLALLAVQFLAARLAGGSFAAGGAGAVGMAGRGGRVLAGLCLCQLSAAPPFGIFAVLWSLLLAGDYSVQGARPVVAVGVVVLLAFQAGVIVLASLGLLRAGLQLVLPPADTSAARETLSFTPVRAGPAGAFAWPGWICAGAAGLVSAFPGVWLFVAGPMVAPTAMGDEPLPLTVGSSFVVRLAQGESQLTPLLVLAAMLGAVAVAAVLVRALGFVPFGQGVVRVPFWRQGAPLSSDGPGEGQGASVMPLWPAVMGLSGMDTGRGTIAVTMPGMIAGTVSGRGGRHARRAPARDVARRGRVMARSLRRLVFRYTQWCESQGMVLVVLLLGLGLLVGLFVGT</sequence>
<dbReference type="RefSeq" id="WP_207844316.1">
    <property type="nucleotide sequence ID" value="NZ_JAFVMH010000001.1"/>
</dbReference>
<dbReference type="Proteomes" id="UP000664073">
    <property type="component" value="Unassembled WGS sequence"/>
</dbReference>
<feature type="transmembrane region" description="Helical" evidence="2">
    <location>
        <begin position="32"/>
        <end position="54"/>
    </location>
</feature>
<evidence type="ECO:0000313" key="3">
    <source>
        <dbReference type="EMBL" id="MBO1323785.1"/>
    </source>
</evidence>
<feature type="transmembrane region" description="Helical" evidence="2">
    <location>
        <begin position="66"/>
        <end position="84"/>
    </location>
</feature>
<feature type="transmembrane region" description="Helical" evidence="2">
    <location>
        <begin position="240"/>
        <end position="258"/>
    </location>
</feature>
<feature type="transmembrane region" description="Helical" evidence="2">
    <location>
        <begin position="410"/>
        <end position="434"/>
    </location>
</feature>
<feature type="transmembrane region" description="Helical" evidence="2">
    <location>
        <begin position="331"/>
        <end position="352"/>
    </location>
</feature>
<keyword evidence="2" id="KW-0812">Transmembrane</keyword>
<feature type="transmembrane region" description="Helical" evidence="2">
    <location>
        <begin position="270"/>
        <end position="288"/>
    </location>
</feature>
<name>A0A939KLT2_9PROT</name>
<reference evidence="3" key="1">
    <citation type="submission" date="2021-03" db="EMBL/GenBank/DDBJ databases">
        <title>The complete genome sequence of Acetobacter sp. TBRC 12339.</title>
        <authorList>
            <person name="Charoenyingcharoen P."/>
            <person name="Yukphan P."/>
        </authorList>
    </citation>
    <scope>NUCLEOTIDE SEQUENCE</scope>
    <source>
        <strain evidence="3">TBRC 12339</strain>
    </source>
</reference>
<keyword evidence="2" id="KW-1133">Transmembrane helix</keyword>
<protein>
    <submittedName>
        <fullName evidence="3">Uncharacterized protein</fullName>
    </submittedName>
</protein>
<feature type="transmembrane region" description="Helical" evidence="2">
    <location>
        <begin position="656"/>
        <end position="675"/>
    </location>
</feature>
<evidence type="ECO:0000256" key="2">
    <source>
        <dbReference type="SAM" id="Phobius"/>
    </source>
</evidence>
<organism evidence="3 4">
    <name type="scientific">Acetobacter garciniae</name>
    <dbReference type="NCBI Taxonomy" id="2817435"/>
    <lineage>
        <taxon>Bacteria</taxon>
        <taxon>Pseudomonadati</taxon>
        <taxon>Pseudomonadota</taxon>
        <taxon>Alphaproteobacteria</taxon>
        <taxon>Acetobacterales</taxon>
        <taxon>Acetobacteraceae</taxon>
        <taxon>Acetobacter</taxon>
    </lineage>
</organism>
<evidence type="ECO:0000313" key="4">
    <source>
        <dbReference type="Proteomes" id="UP000664073"/>
    </source>
</evidence>
<feature type="transmembrane region" description="Helical" evidence="2">
    <location>
        <begin position="528"/>
        <end position="553"/>
    </location>
</feature>
<dbReference type="AlphaFoldDB" id="A0A939KLT2"/>
<comment type="caution">
    <text evidence="3">The sequence shown here is derived from an EMBL/GenBank/DDBJ whole genome shotgun (WGS) entry which is preliminary data.</text>
</comment>
<evidence type="ECO:0000256" key="1">
    <source>
        <dbReference type="SAM" id="MobiDB-lite"/>
    </source>
</evidence>
<feature type="region of interest" description="Disordered" evidence="1">
    <location>
        <begin position="113"/>
        <end position="133"/>
    </location>
</feature>
<feature type="transmembrane region" description="Helical" evidence="2">
    <location>
        <begin position="372"/>
        <end position="398"/>
    </location>
</feature>
<dbReference type="EMBL" id="JAFVMH010000001">
    <property type="protein sequence ID" value="MBO1323785.1"/>
    <property type="molecule type" value="Genomic_DNA"/>
</dbReference>
<gene>
    <name evidence="3" type="ORF">J2D77_01270</name>
</gene>
<accession>A0A939KLT2</accession>
<keyword evidence="2" id="KW-0472">Membrane</keyword>
<feature type="transmembrane region" description="Helical" evidence="2">
    <location>
        <begin position="294"/>
        <end position="319"/>
    </location>
</feature>
<keyword evidence="4" id="KW-1185">Reference proteome</keyword>
<feature type="transmembrane region" description="Helical" evidence="2">
    <location>
        <begin position="205"/>
        <end position="228"/>
    </location>
</feature>
<proteinExistence type="predicted"/>